<evidence type="ECO:0000256" key="2">
    <source>
        <dbReference type="SAM" id="Phobius"/>
    </source>
</evidence>
<dbReference type="PANTHER" id="PTHR31157">
    <property type="entry name" value="SCP DOMAIN-CONTAINING PROTEIN"/>
    <property type="match status" value="1"/>
</dbReference>
<dbReference type="Gene3D" id="3.40.33.10">
    <property type="entry name" value="CAP"/>
    <property type="match status" value="1"/>
</dbReference>
<feature type="compositionally biased region" description="Low complexity" evidence="1">
    <location>
        <begin position="558"/>
        <end position="570"/>
    </location>
</feature>
<feature type="signal peptide" evidence="3">
    <location>
        <begin position="1"/>
        <end position="30"/>
    </location>
</feature>
<evidence type="ECO:0000256" key="1">
    <source>
        <dbReference type="SAM" id="MobiDB-lite"/>
    </source>
</evidence>
<feature type="chain" id="PRO_5045405679" evidence="3">
    <location>
        <begin position="31"/>
        <end position="626"/>
    </location>
</feature>
<proteinExistence type="predicted"/>
<reference evidence="5 6" key="1">
    <citation type="journal article" date="2022" name="Genome Biol. Evol.">
        <title>Host diet, physiology and behaviors set the stage for Lachnospiraceae cladogenesis.</title>
        <authorList>
            <person name="Vera-Ponce De Leon A."/>
            <person name="Schneider M."/>
            <person name="Jahnes B.C."/>
            <person name="Sadowski V."/>
            <person name="Camuy-Velez L.A."/>
            <person name="Duan J."/>
            <person name="Sabree Z.L."/>
        </authorList>
    </citation>
    <scope>NUCLEOTIDE SEQUENCE [LARGE SCALE GENOMIC DNA]</scope>
    <source>
        <strain evidence="5 6">PAL227</strain>
    </source>
</reference>
<dbReference type="Proteomes" id="UP001523565">
    <property type="component" value="Unassembled WGS sequence"/>
</dbReference>
<accession>A0ABT1ELH8</accession>
<comment type="caution">
    <text evidence="5">The sequence shown here is derived from an EMBL/GenBank/DDBJ whole genome shotgun (WGS) entry which is preliminary data.</text>
</comment>
<dbReference type="EMBL" id="JAMZFV010000042">
    <property type="protein sequence ID" value="MCP1111523.1"/>
    <property type="molecule type" value="Genomic_DNA"/>
</dbReference>
<keyword evidence="3" id="KW-0732">Signal</keyword>
<dbReference type="InterPro" id="IPR014044">
    <property type="entry name" value="CAP_dom"/>
</dbReference>
<evidence type="ECO:0000256" key="3">
    <source>
        <dbReference type="SAM" id="SignalP"/>
    </source>
</evidence>
<sequence>MKRGYSRKRKIISAVLALLLSLSLCPASSAAGSTIEGTVVGTERYDMAWEILDIVNQERSAEGKAPLTMDESLMEYGMLRAAECSVYFSHTRPDGSSCASGMPASEARGENIAAGARSATEVVDDWMNSTGHKANILNADFRNIGIGVYYVGNRYYYAQVFTGTLAAAKEPARSTNKTEKSVTTQVALGIASLNIEGTAPSYNIHIGGTKSLDLPSFYISTGEWGAKVGIKASDLAYKVVDSTVATVASGSLSAVKAGSTKLKVYLAGDESKALEFPVVVSAHNYESSVVAPTCKAKGYTKHTCSICQDTYQDNETAMIDHDYETKVVEATCTSGGHTEHTCKVCGESYNDNATSAKPHTYKEEVVEKTCTVDGYTRHVCEDCGNSYDEPAVATGHAYVPEIVAPTCEEKGYTVYTCSNDNCGHSYMSDEVPALGHVYGEGVNTLPTCTTEGYTEYECTACSETKRENITAALGHDFALTSTVEATCTAEGYAEHTCSHCNEVKREDVTEALGHSFGDWSVTLEPTITATGIEKRQCARCNESETKQIAKLQDDSKATSETTTSGTTKTSSDPDKKGQITISKVVATGDDNNLVVYLVFVVLSLGILGYVLYAKNTKKKPRRRSRR</sequence>
<evidence type="ECO:0000313" key="5">
    <source>
        <dbReference type="EMBL" id="MCP1111523.1"/>
    </source>
</evidence>
<keyword evidence="2" id="KW-0812">Transmembrane</keyword>
<organism evidence="5 6">
    <name type="scientific">Ohessyouella blattaphilus</name>
    <dbReference type="NCBI Taxonomy" id="2949333"/>
    <lineage>
        <taxon>Bacteria</taxon>
        <taxon>Bacillati</taxon>
        <taxon>Bacillota</taxon>
        <taxon>Clostridia</taxon>
        <taxon>Lachnospirales</taxon>
        <taxon>Lachnospiraceae</taxon>
        <taxon>Ohessyouella</taxon>
    </lineage>
</organism>
<name>A0ABT1ELH8_9FIRM</name>
<dbReference type="RefSeq" id="WP_262070382.1">
    <property type="nucleotide sequence ID" value="NZ_JAMXOC010000042.1"/>
</dbReference>
<feature type="transmembrane region" description="Helical" evidence="2">
    <location>
        <begin position="593"/>
        <end position="613"/>
    </location>
</feature>
<dbReference type="PANTHER" id="PTHR31157:SF1">
    <property type="entry name" value="SCP DOMAIN-CONTAINING PROTEIN"/>
    <property type="match status" value="1"/>
</dbReference>
<dbReference type="Pfam" id="PF00188">
    <property type="entry name" value="CAP"/>
    <property type="match status" value="1"/>
</dbReference>
<dbReference type="InterPro" id="IPR035940">
    <property type="entry name" value="CAP_sf"/>
</dbReference>
<protein>
    <submittedName>
        <fullName evidence="5">CAP domain-containing protein</fullName>
    </submittedName>
</protein>
<keyword evidence="6" id="KW-1185">Reference proteome</keyword>
<dbReference type="CDD" id="cd05379">
    <property type="entry name" value="CAP_bacterial"/>
    <property type="match status" value="1"/>
</dbReference>
<gene>
    <name evidence="5" type="ORF">NK118_14810</name>
</gene>
<feature type="region of interest" description="Disordered" evidence="1">
    <location>
        <begin position="549"/>
        <end position="576"/>
    </location>
</feature>
<feature type="domain" description="SCP" evidence="4">
    <location>
        <begin position="52"/>
        <end position="160"/>
    </location>
</feature>
<keyword evidence="2" id="KW-0472">Membrane</keyword>
<evidence type="ECO:0000313" key="6">
    <source>
        <dbReference type="Proteomes" id="UP001523565"/>
    </source>
</evidence>
<evidence type="ECO:0000259" key="4">
    <source>
        <dbReference type="Pfam" id="PF00188"/>
    </source>
</evidence>
<dbReference type="SUPFAM" id="SSF55797">
    <property type="entry name" value="PR-1-like"/>
    <property type="match status" value="1"/>
</dbReference>
<keyword evidence="2" id="KW-1133">Transmembrane helix</keyword>